<reference evidence="3" key="1">
    <citation type="journal article" date="2019" name="Int. J. Syst. Evol. Microbiol.">
        <title>The Global Catalogue of Microorganisms (GCM) 10K type strain sequencing project: providing services to taxonomists for standard genome sequencing and annotation.</title>
        <authorList>
            <consortium name="The Broad Institute Genomics Platform"/>
            <consortium name="The Broad Institute Genome Sequencing Center for Infectious Disease"/>
            <person name="Wu L."/>
            <person name="Ma J."/>
        </authorList>
    </citation>
    <scope>NUCLEOTIDE SEQUENCE [LARGE SCALE GENOMIC DNA]</scope>
    <source>
        <strain evidence="3">CCM 8893</strain>
    </source>
</reference>
<protein>
    <submittedName>
        <fullName evidence="2">Uncharacterized protein</fullName>
    </submittedName>
</protein>
<sequence length="371" mass="43675">MSSKKKGKKKWASKRRKAKKHLSKANYKIFSAVVIGKKFKMGHGQSFSYNPKDGRLYNAALTAKHDSGNYREFNFQKISMHTLAPSKTWRMLVRVTHTVKSVGLKSRRVKTYLQLHDLTFDKGGHFYFTETAKRMQTMKNRLSKYTEAYTYITHVFDRLTTQQLYATKELITHKNLHYVYLETAKGRKLGWVYKARHTLIAGKYRDPGKQLLKLKRHEHLVTKVQSKKSTKNRVGVNDSLSLQQRAYLVKNRKNQIVRVLIISMDNRPTKIYFRNGRAVKVKTYKYRRTPWKSTTNKKKLRTKYLVQHEYDYASVDATQNRFYSTKNKKLVRLETLGFDGGGYVDVYRNGHVKFFTDVDEKSITYSINDYK</sequence>
<keyword evidence="3" id="KW-1185">Reference proteome</keyword>
<dbReference type="RefSeq" id="WP_125576602.1">
    <property type="nucleotide sequence ID" value="NZ_JBHSSO010000065.1"/>
</dbReference>
<organism evidence="2 3">
    <name type="scientific">Levilactobacillus angrenensis</name>
    <dbReference type="NCBI Taxonomy" id="2486020"/>
    <lineage>
        <taxon>Bacteria</taxon>
        <taxon>Bacillati</taxon>
        <taxon>Bacillota</taxon>
        <taxon>Bacilli</taxon>
        <taxon>Lactobacillales</taxon>
        <taxon>Lactobacillaceae</taxon>
        <taxon>Levilactobacillus</taxon>
    </lineage>
</organism>
<proteinExistence type="predicted"/>
<accession>A0ABW1UC46</accession>
<dbReference type="EMBL" id="JBHSSO010000065">
    <property type="protein sequence ID" value="MFC6290228.1"/>
    <property type="molecule type" value="Genomic_DNA"/>
</dbReference>
<evidence type="ECO:0000256" key="1">
    <source>
        <dbReference type="SAM" id="MobiDB-lite"/>
    </source>
</evidence>
<evidence type="ECO:0000313" key="2">
    <source>
        <dbReference type="EMBL" id="MFC6290228.1"/>
    </source>
</evidence>
<feature type="region of interest" description="Disordered" evidence="1">
    <location>
        <begin position="1"/>
        <end position="22"/>
    </location>
</feature>
<name>A0ABW1UC46_9LACO</name>
<evidence type="ECO:0000313" key="3">
    <source>
        <dbReference type="Proteomes" id="UP001596258"/>
    </source>
</evidence>
<dbReference type="Proteomes" id="UP001596258">
    <property type="component" value="Unassembled WGS sequence"/>
</dbReference>
<comment type="caution">
    <text evidence="2">The sequence shown here is derived from an EMBL/GenBank/DDBJ whole genome shotgun (WGS) entry which is preliminary data.</text>
</comment>
<gene>
    <name evidence="2" type="ORF">ACFP1M_08615</name>
</gene>